<dbReference type="RefSeq" id="XP_007677221.1">
    <property type="nucleotide sequence ID" value="XM_007679031.1"/>
</dbReference>
<dbReference type="KEGG" id="bcom:BAUCODRAFT_508776"/>
<dbReference type="HOGENOM" id="CLU_038702_0_0_1"/>
<evidence type="ECO:0000313" key="3">
    <source>
        <dbReference type="EMBL" id="EMC95904.1"/>
    </source>
</evidence>
<evidence type="ECO:0000313" key="4">
    <source>
        <dbReference type="Proteomes" id="UP000011761"/>
    </source>
</evidence>
<dbReference type="eggNOG" id="ENOG502RKEQ">
    <property type="taxonomic scope" value="Eukaryota"/>
</dbReference>
<proteinExistence type="predicted"/>
<name>M2N9V3_BAUPA</name>
<feature type="region of interest" description="Disordered" evidence="1">
    <location>
        <begin position="384"/>
        <end position="431"/>
    </location>
</feature>
<feature type="transmembrane region" description="Helical" evidence="2">
    <location>
        <begin position="186"/>
        <end position="209"/>
    </location>
</feature>
<accession>M2N9V3</accession>
<evidence type="ECO:0008006" key="5">
    <source>
        <dbReference type="Google" id="ProtNLM"/>
    </source>
</evidence>
<feature type="region of interest" description="Disordered" evidence="1">
    <location>
        <begin position="445"/>
        <end position="523"/>
    </location>
</feature>
<feature type="region of interest" description="Disordered" evidence="1">
    <location>
        <begin position="217"/>
        <end position="242"/>
    </location>
</feature>
<evidence type="ECO:0000256" key="1">
    <source>
        <dbReference type="SAM" id="MobiDB-lite"/>
    </source>
</evidence>
<gene>
    <name evidence="3" type="ORF">BAUCODRAFT_508776</name>
</gene>
<sequence length="523" mass="55866">MSIQQNNDRRHLHARDGPYFPASPFAAFWSAFTSEFGQEFATDSGAASTKPGSSLPAAQMTVTTTAVVTIPLTTVTIRSTLLETSFVTVPYTTGIVQPASTSSGNLPSASPLPSSIVMTGSSAGLSSSSSITSGQSTIPTVVTESSHSVPLTGSITLSLQTEQPMVTPSATAQGVTHRYETMHKHAIIGGLCGTVAGLVVLGLLVFFWLTRRRRQQQREGDTASDAASGSPEGSFTEKGLRPSIVRKWTELTGKGTPKQPPEPGSTSPVTVDEEHHIIRMSVQHWPRPYARGHGEGFRESVGPGQLRVMNPDQSRPQTPRMSSDTAGSFLRRQRSALAAVLLHGNRSKPSLHSKRDSIPSIPQIPEIQIDPALSQECIPANIQTPSFRSYPSASSLPVVRQQPPEDPFLTPPEESTEVQAQPRKKRPGLTPIQSAAGAAGRTLSNLGSALNPFRGRSNTATSGRAESTFSSQPSMRESTFSDPFDLDRPSMSIKASSSVQGRGRSVSELERGQVPFRAVYDGT</sequence>
<reference evidence="3 4" key="1">
    <citation type="journal article" date="2012" name="PLoS Pathog.">
        <title>Diverse lifestyles and strategies of plant pathogenesis encoded in the genomes of eighteen Dothideomycetes fungi.</title>
        <authorList>
            <person name="Ohm R.A."/>
            <person name="Feau N."/>
            <person name="Henrissat B."/>
            <person name="Schoch C.L."/>
            <person name="Horwitz B.A."/>
            <person name="Barry K.W."/>
            <person name="Condon B.J."/>
            <person name="Copeland A.C."/>
            <person name="Dhillon B."/>
            <person name="Glaser F."/>
            <person name="Hesse C.N."/>
            <person name="Kosti I."/>
            <person name="LaButti K."/>
            <person name="Lindquist E.A."/>
            <person name="Lucas S."/>
            <person name="Salamov A.A."/>
            <person name="Bradshaw R.E."/>
            <person name="Ciuffetti L."/>
            <person name="Hamelin R.C."/>
            <person name="Kema G.H.J."/>
            <person name="Lawrence C."/>
            <person name="Scott J.A."/>
            <person name="Spatafora J.W."/>
            <person name="Turgeon B.G."/>
            <person name="de Wit P.J.G.M."/>
            <person name="Zhong S."/>
            <person name="Goodwin S.B."/>
            <person name="Grigoriev I.V."/>
        </authorList>
    </citation>
    <scope>NUCLEOTIDE SEQUENCE [LARGE SCALE GENOMIC DNA]</scope>
    <source>
        <strain evidence="3 4">UAMH 10762</strain>
    </source>
</reference>
<dbReference type="Proteomes" id="UP000011761">
    <property type="component" value="Unassembled WGS sequence"/>
</dbReference>
<feature type="compositionally biased region" description="Polar residues" evidence="1">
    <location>
        <begin position="384"/>
        <end position="395"/>
    </location>
</feature>
<keyword evidence="2" id="KW-1133">Transmembrane helix</keyword>
<keyword evidence="2" id="KW-0812">Transmembrane</keyword>
<keyword evidence="2" id="KW-0472">Membrane</keyword>
<dbReference type="OrthoDB" id="3932126at2759"/>
<keyword evidence="4" id="KW-1185">Reference proteome</keyword>
<protein>
    <recommendedName>
        <fullName evidence="5">Mid2 domain-containing protein</fullName>
    </recommendedName>
</protein>
<feature type="compositionally biased region" description="Polar residues" evidence="1">
    <location>
        <begin position="456"/>
        <end position="481"/>
    </location>
</feature>
<organism evidence="3 4">
    <name type="scientific">Baudoinia panamericana (strain UAMH 10762)</name>
    <name type="common">Angels' share fungus</name>
    <name type="synonym">Baudoinia compniacensis (strain UAMH 10762)</name>
    <dbReference type="NCBI Taxonomy" id="717646"/>
    <lineage>
        <taxon>Eukaryota</taxon>
        <taxon>Fungi</taxon>
        <taxon>Dikarya</taxon>
        <taxon>Ascomycota</taxon>
        <taxon>Pezizomycotina</taxon>
        <taxon>Dothideomycetes</taxon>
        <taxon>Dothideomycetidae</taxon>
        <taxon>Mycosphaerellales</taxon>
        <taxon>Teratosphaeriaceae</taxon>
        <taxon>Baudoinia</taxon>
    </lineage>
</organism>
<dbReference type="GeneID" id="19115020"/>
<feature type="region of interest" description="Disordered" evidence="1">
    <location>
        <begin position="251"/>
        <end position="270"/>
    </location>
</feature>
<dbReference type="EMBL" id="KB445556">
    <property type="protein sequence ID" value="EMC95904.1"/>
    <property type="molecule type" value="Genomic_DNA"/>
</dbReference>
<evidence type="ECO:0000256" key="2">
    <source>
        <dbReference type="SAM" id="Phobius"/>
    </source>
</evidence>
<dbReference type="AlphaFoldDB" id="M2N9V3"/>